<gene>
    <name evidence="1" type="ORF">AQZ59_00676</name>
</gene>
<dbReference type="Pfam" id="PF07751">
    <property type="entry name" value="Abi_2"/>
    <property type="match status" value="1"/>
</dbReference>
<proteinExistence type="predicted"/>
<dbReference type="RefSeq" id="WP_062613120.1">
    <property type="nucleotide sequence ID" value="NZ_LNIZ01000002.1"/>
</dbReference>
<evidence type="ECO:0000313" key="2">
    <source>
        <dbReference type="Proteomes" id="UP000054404"/>
    </source>
</evidence>
<dbReference type="STRING" id="59561.AQZ59_00676"/>
<keyword evidence="2" id="KW-1185">Reference proteome</keyword>
<dbReference type="OrthoDB" id="5363652at2"/>
<evidence type="ECO:0000313" key="1">
    <source>
        <dbReference type="EMBL" id="KTF04686.1"/>
    </source>
</evidence>
<dbReference type="Proteomes" id="UP000054404">
    <property type="component" value="Unassembled WGS sequence"/>
</dbReference>
<dbReference type="AlphaFoldDB" id="A0A0W1KM92"/>
<sequence>MFLEAGGLVVDKPWASIDEQINILTRRGLLDAGDYRRELSTVGYYRLSGYSYPLRQPAPEGSPRRRLDRFVPGTRMHHAIELYEFDEQLRLAVWRALCKLEVCLRVDVGHVLGEIDPFIHLDLERIWPSGAMHRRAVLFTQKLAQTQSRSTEDFVTHYNQTHDGRLPVWVATEILEFGQLVTLFSLAPFEQRRRIADKYLARADELESWMRTVNFVRNVCAHHARLWNRRLVIRPLVRHRRSDQTLSAVTHSSGRMYTALVLTAFLLRRGNFTAEIQAISDVLDSFPTEIPGVDLTHIGASPSWKQDPIWTINS</sequence>
<dbReference type="PATRIC" id="fig|59561.3.peg.671"/>
<organism evidence="1 2">
    <name type="scientific">Trueperella bernardiae</name>
    <dbReference type="NCBI Taxonomy" id="59561"/>
    <lineage>
        <taxon>Bacteria</taxon>
        <taxon>Bacillati</taxon>
        <taxon>Actinomycetota</taxon>
        <taxon>Actinomycetes</taxon>
        <taxon>Actinomycetales</taxon>
        <taxon>Actinomycetaceae</taxon>
        <taxon>Trueperella</taxon>
    </lineage>
</organism>
<name>A0A0W1KM92_9ACTO</name>
<accession>A0A0W1KM92</accession>
<reference evidence="1 2" key="1">
    <citation type="submission" date="2015-11" db="EMBL/GenBank/DDBJ databases">
        <title>Draft Genome Sequence of the Type Strain Trueperella bernardiae LCDC 89-0504T, Isolated from Blood Culture.</title>
        <authorList>
            <person name="Bernier A.-M."/>
            <person name="Bernard K."/>
        </authorList>
    </citation>
    <scope>NUCLEOTIDE SEQUENCE [LARGE SCALE GENOMIC DNA]</scope>
    <source>
        <strain evidence="1 2">LCDC 89-0504</strain>
    </source>
</reference>
<protein>
    <submittedName>
        <fullName evidence="1">Abi-like protein</fullName>
    </submittedName>
</protein>
<comment type="caution">
    <text evidence="1">The sequence shown here is derived from an EMBL/GenBank/DDBJ whole genome shotgun (WGS) entry which is preliminary data.</text>
</comment>
<dbReference type="EMBL" id="LNIZ01000002">
    <property type="protein sequence ID" value="KTF04686.1"/>
    <property type="molecule type" value="Genomic_DNA"/>
</dbReference>
<dbReference type="InterPro" id="IPR011664">
    <property type="entry name" value="Abi_system_AbiD/AbiF-like"/>
</dbReference>